<gene>
    <name evidence="5" type="primary">drrA_5</name>
    <name evidence="5" type="ORF">Pla133_49860</name>
</gene>
<dbReference type="SMART" id="SM00382">
    <property type="entry name" value="AAA"/>
    <property type="match status" value="1"/>
</dbReference>
<name>A0A518BSA6_9BACT</name>
<dbReference type="InterPro" id="IPR003439">
    <property type="entry name" value="ABC_transporter-like_ATP-bd"/>
</dbReference>
<dbReference type="InterPro" id="IPR051782">
    <property type="entry name" value="ABC_Transporter_VariousFunc"/>
</dbReference>
<dbReference type="PROSITE" id="PS50893">
    <property type="entry name" value="ABC_TRANSPORTER_2"/>
    <property type="match status" value="1"/>
</dbReference>
<evidence type="ECO:0000256" key="2">
    <source>
        <dbReference type="ARBA" id="ARBA00022741"/>
    </source>
</evidence>
<keyword evidence="3 5" id="KW-0067">ATP-binding</keyword>
<dbReference type="EMBL" id="CP036287">
    <property type="protein sequence ID" value="QDU69863.1"/>
    <property type="molecule type" value="Genomic_DNA"/>
</dbReference>
<dbReference type="Proteomes" id="UP000316921">
    <property type="component" value="Chromosome"/>
</dbReference>
<keyword evidence="6" id="KW-1185">Reference proteome</keyword>
<dbReference type="Pfam" id="PF00005">
    <property type="entry name" value="ABC_tran"/>
    <property type="match status" value="1"/>
</dbReference>
<dbReference type="AlphaFoldDB" id="A0A518BSA6"/>
<dbReference type="PANTHER" id="PTHR42939:SF1">
    <property type="entry name" value="ABC TRANSPORTER ATP-BINDING PROTEIN ALBC-RELATED"/>
    <property type="match status" value="1"/>
</dbReference>
<organism evidence="5 6">
    <name type="scientific">Engelhardtia mirabilis</name>
    <dbReference type="NCBI Taxonomy" id="2528011"/>
    <lineage>
        <taxon>Bacteria</taxon>
        <taxon>Pseudomonadati</taxon>
        <taxon>Planctomycetota</taxon>
        <taxon>Planctomycetia</taxon>
        <taxon>Planctomycetia incertae sedis</taxon>
        <taxon>Engelhardtia</taxon>
    </lineage>
</organism>
<proteinExistence type="predicted"/>
<dbReference type="InterPro" id="IPR003593">
    <property type="entry name" value="AAA+_ATPase"/>
</dbReference>
<protein>
    <submittedName>
        <fullName evidence="5">Daunorubicin/doxorubicin resistance ATP-binding protein DrrA</fullName>
        <ecNumber evidence="5">3.6.3.-</ecNumber>
    </submittedName>
</protein>
<accession>A0A518BSA6</accession>
<dbReference type="RefSeq" id="WP_419191915.1">
    <property type="nucleotide sequence ID" value="NZ_CP036287.1"/>
</dbReference>
<dbReference type="GO" id="GO:0016887">
    <property type="term" value="F:ATP hydrolysis activity"/>
    <property type="evidence" value="ECO:0007669"/>
    <property type="project" value="InterPro"/>
</dbReference>
<dbReference type="KEGG" id="pbap:Pla133_49860"/>
<dbReference type="Gene3D" id="3.40.50.300">
    <property type="entry name" value="P-loop containing nucleotide triphosphate hydrolases"/>
    <property type="match status" value="1"/>
</dbReference>
<dbReference type="PANTHER" id="PTHR42939">
    <property type="entry name" value="ABC TRANSPORTER ATP-BINDING PROTEIN ALBC-RELATED"/>
    <property type="match status" value="1"/>
</dbReference>
<evidence type="ECO:0000313" key="5">
    <source>
        <dbReference type="EMBL" id="QDU69863.1"/>
    </source>
</evidence>
<keyword evidence="2" id="KW-0547">Nucleotide-binding</keyword>
<keyword evidence="5" id="KW-0378">Hydrolase</keyword>
<dbReference type="GO" id="GO:0005524">
    <property type="term" value="F:ATP binding"/>
    <property type="evidence" value="ECO:0007669"/>
    <property type="project" value="UniProtKB-KW"/>
</dbReference>
<feature type="domain" description="ABC transporter" evidence="4">
    <location>
        <begin position="21"/>
        <end position="251"/>
    </location>
</feature>
<evidence type="ECO:0000256" key="3">
    <source>
        <dbReference type="ARBA" id="ARBA00022840"/>
    </source>
</evidence>
<keyword evidence="1" id="KW-0813">Transport</keyword>
<evidence type="ECO:0000256" key="1">
    <source>
        <dbReference type="ARBA" id="ARBA00022448"/>
    </source>
</evidence>
<evidence type="ECO:0000313" key="6">
    <source>
        <dbReference type="Proteomes" id="UP000316921"/>
    </source>
</evidence>
<evidence type="ECO:0000259" key="4">
    <source>
        <dbReference type="PROSITE" id="PS50893"/>
    </source>
</evidence>
<dbReference type="InterPro" id="IPR027417">
    <property type="entry name" value="P-loop_NTPase"/>
</dbReference>
<reference evidence="5 6" key="1">
    <citation type="submission" date="2019-02" db="EMBL/GenBank/DDBJ databases">
        <title>Deep-cultivation of Planctomycetes and their phenomic and genomic characterization uncovers novel biology.</title>
        <authorList>
            <person name="Wiegand S."/>
            <person name="Jogler M."/>
            <person name="Boedeker C."/>
            <person name="Pinto D."/>
            <person name="Vollmers J."/>
            <person name="Rivas-Marin E."/>
            <person name="Kohn T."/>
            <person name="Peeters S.H."/>
            <person name="Heuer A."/>
            <person name="Rast P."/>
            <person name="Oberbeckmann S."/>
            <person name="Bunk B."/>
            <person name="Jeske O."/>
            <person name="Meyerdierks A."/>
            <person name="Storesund J.E."/>
            <person name="Kallscheuer N."/>
            <person name="Luecker S."/>
            <person name="Lage O.M."/>
            <person name="Pohl T."/>
            <person name="Merkel B.J."/>
            <person name="Hornburger P."/>
            <person name="Mueller R.-W."/>
            <person name="Bruemmer F."/>
            <person name="Labrenz M."/>
            <person name="Spormann A.M."/>
            <person name="Op den Camp H."/>
            <person name="Overmann J."/>
            <person name="Amann R."/>
            <person name="Jetten M.S.M."/>
            <person name="Mascher T."/>
            <person name="Medema M.H."/>
            <person name="Devos D.P."/>
            <person name="Kaster A.-K."/>
            <person name="Ovreas L."/>
            <person name="Rohde M."/>
            <person name="Galperin M.Y."/>
            <person name="Jogler C."/>
        </authorList>
    </citation>
    <scope>NUCLEOTIDE SEQUENCE [LARGE SCALE GENOMIC DNA]</scope>
    <source>
        <strain evidence="5 6">Pla133</strain>
    </source>
</reference>
<dbReference type="CDD" id="cd03230">
    <property type="entry name" value="ABC_DR_subfamily_A"/>
    <property type="match status" value="1"/>
</dbReference>
<dbReference type="EC" id="3.6.3.-" evidence="5"/>
<sequence>MTDGAAEAGDRSGADGRRVVARLVGVERRFGEVHALRGVDLDVFAGEVFGLLGPNGAGKTTAVRILTGLLAPTEGRAEVAGIDVAAQPLEARRHFAFVPDGAPLYSQLSATQHLALVGRLHGLDEAEIATRTARLLEGFELADRADDPIGGFSRGMRQKAAIACALIAEPDLLVLDEPLTGLDAPSTAIVKELLRAWARRGGAVIYTSHLLDVVEKVCDRMAIVTDGRVLAIGGMAELRARAGHDGSLEQLFGALTEADDPALRAAAILGD</sequence>
<dbReference type="SUPFAM" id="SSF52540">
    <property type="entry name" value="P-loop containing nucleoside triphosphate hydrolases"/>
    <property type="match status" value="1"/>
</dbReference>